<feature type="compositionally biased region" description="Low complexity" evidence="1">
    <location>
        <begin position="136"/>
        <end position="148"/>
    </location>
</feature>
<dbReference type="HOGENOM" id="CLU_779522_0_0_1"/>
<evidence type="ECO:0000313" key="3">
    <source>
        <dbReference type="EnsemblProtists" id="HpaP804268"/>
    </source>
</evidence>
<gene>
    <name evidence="2" type="primary">HaRxL87b</name>
</gene>
<evidence type="ECO:0000256" key="1">
    <source>
        <dbReference type="SAM" id="MobiDB-lite"/>
    </source>
</evidence>
<name>M4BDA1_HYAAE</name>
<organism evidence="3 4">
    <name type="scientific">Hyaloperonospora arabidopsidis (strain Emoy2)</name>
    <name type="common">Downy mildew agent</name>
    <name type="synonym">Peronospora arabidopsidis</name>
    <dbReference type="NCBI Taxonomy" id="559515"/>
    <lineage>
        <taxon>Eukaryota</taxon>
        <taxon>Sar</taxon>
        <taxon>Stramenopiles</taxon>
        <taxon>Oomycota</taxon>
        <taxon>Peronosporomycetes</taxon>
        <taxon>Peronosporales</taxon>
        <taxon>Peronosporaceae</taxon>
        <taxon>Hyaloperonospora</taxon>
    </lineage>
</organism>
<dbReference type="EMBL" id="AB922232">
    <property type="protein sequence ID" value="BAP68807.1"/>
    <property type="molecule type" value="mRNA"/>
</dbReference>
<protein>
    <submittedName>
        <fullName evidence="2">RxLR effector candidate protein</fullName>
    </submittedName>
</protein>
<reference evidence="3" key="3">
    <citation type="submission" date="2015-06" db="UniProtKB">
        <authorList>
            <consortium name="EnsemblProtists"/>
        </authorList>
    </citation>
    <scope>IDENTIFICATION</scope>
    <source>
        <strain evidence="3">Emoy2</strain>
    </source>
</reference>
<dbReference type="InParanoid" id="M4BDA1"/>
<evidence type="ECO:0000313" key="2">
    <source>
        <dbReference type="EMBL" id="BAP68807.1"/>
    </source>
</evidence>
<dbReference type="AlphaFoldDB" id="M4BDA1"/>
<dbReference type="EnsemblProtists" id="HpaT804268">
    <property type="protein sequence ID" value="HpaP804268"/>
    <property type="gene ID" value="HpaG804268"/>
</dbReference>
<dbReference type="VEuPathDB" id="FungiDB:HpaG804268"/>
<reference evidence="4" key="1">
    <citation type="journal article" date="2010" name="Science">
        <title>Signatures of adaptation to obligate biotrophy in the Hyaloperonospora arabidopsidis genome.</title>
        <authorList>
            <person name="Baxter L."/>
            <person name="Tripathy S."/>
            <person name="Ishaque N."/>
            <person name="Boot N."/>
            <person name="Cabral A."/>
            <person name="Kemen E."/>
            <person name="Thines M."/>
            <person name="Ah-Fong A."/>
            <person name="Anderson R."/>
            <person name="Badejoko W."/>
            <person name="Bittner-Eddy P."/>
            <person name="Boore J.L."/>
            <person name="Chibucos M.C."/>
            <person name="Coates M."/>
            <person name="Dehal P."/>
            <person name="Delehaunty K."/>
            <person name="Dong S."/>
            <person name="Downton P."/>
            <person name="Dumas B."/>
            <person name="Fabro G."/>
            <person name="Fronick C."/>
            <person name="Fuerstenberg S.I."/>
            <person name="Fulton L."/>
            <person name="Gaulin E."/>
            <person name="Govers F."/>
            <person name="Hughes L."/>
            <person name="Humphray S."/>
            <person name="Jiang R.H."/>
            <person name="Judelson H."/>
            <person name="Kamoun S."/>
            <person name="Kyung K."/>
            <person name="Meijer H."/>
            <person name="Minx P."/>
            <person name="Morris P."/>
            <person name="Nelson J."/>
            <person name="Phuntumart V."/>
            <person name="Qutob D."/>
            <person name="Rehmany A."/>
            <person name="Rougon-Cardoso A."/>
            <person name="Ryden P."/>
            <person name="Torto-Alalibo T."/>
            <person name="Studholme D."/>
            <person name="Wang Y."/>
            <person name="Win J."/>
            <person name="Wood J."/>
            <person name="Clifton S.W."/>
            <person name="Rogers J."/>
            <person name="Van den Ackerveken G."/>
            <person name="Jones J.D."/>
            <person name="McDowell J.M."/>
            <person name="Beynon J."/>
            <person name="Tyler B.M."/>
        </authorList>
    </citation>
    <scope>NUCLEOTIDE SEQUENCE [LARGE SCALE GENOMIC DNA]</scope>
    <source>
        <strain evidence="4">Emoy2</strain>
    </source>
</reference>
<dbReference type="EMBL" id="JH598152">
    <property type="status" value="NOT_ANNOTATED_CDS"/>
    <property type="molecule type" value="Genomic_DNA"/>
</dbReference>
<evidence type="ECO:0000313" key="4">
    <source>
        <dbReference type="Proteomes" id="UP000011713"/>
    </source>
</evidence>
<reference evidence="2" key="2">
    <citation type="journal article" date="2014" name="PLoS Pathog.">
        <title>Expression profiling during arabidopsis/downy mildew interaction reveals a highly-expressed effector that attenuates responses to salicylic acid.</title>
        <authorList>
            <person name="Asai S."/>
            <person name="Rallapalli G."/>
            <person name="Piquerez S.J.M."/>
            <person name="Caillaud M.C."/>
            <person name="Furzer O.J."/>
            <person name="Ishaque N."/>
            <person name="Wirthmueller L."/>
            <person name="Fabro G."/>
            <person name="Shirasu K."/>
            <person name="Jones J.D.G."/>
        </authorList>
    </citation>
    <scope>NUCLEOTIDE SEQUENCE</scope>
    <source>
        <strain evidence="2">Emoy2</strain>
    </source>
</reference>
<proteinExistence type="evidence at transcript level"/>
<accession>M4BDA1</accession>
<keyword evidence="4" id="KW-1185">Reference proteome</keyword>
<dbReference type="Proteomes" id="UP000011713">
    <property type="component" value="Unassembled WGS sequence"/>
</dbReference>
<feature type="region of interest" description="Disordered" evidence="1">
    <location>
        <begin position="112"/>
        <end position="162"/>
    </location>
</feature>
<sequence length="356" mass="38298">MLPTLAGSMASQLTSRWILDSASTRILWDAFVWLHVNRNGRKTLSLWKKLWPGPGASFSVRTSAAYCCCKSGSTSSARSTASFTTGYLRLASLVLATNRFEAVGAERVMSPMAKTTDTKPRLARTGHARASPDRGASPARVASSARASEAVEDSSVRERSSATDDKILAALAALTNRMAKMESSQREREDHERMLGAVQSGMFASALGANARPRPMTIDALTDSPENKPAPRPLRARVPDLEESMFASFAPACARTPTPAEARRPAAGPAPSGQPPATTASYATPNEIQRKLSIRKLDGSELYKGIGSGFLDWGRKFLCAINLAESSCGFTWSEDVKVDLLVITSAELLSDITTRR</sequence>
<feature type="compositionally biased region" description="Low complexity" evidence="1">
    <location>
        <begin position="254"/>
        <end position="280"/>
    </location>
</feature>
<feature type="region of interest" description="Disordered" evidence="1">
    <location>
        <begin position="254"/>
        <end position="285"/>
    </location>
</feature>